<dbReference type="Gene3D" id="3.40.50.300">
    <property type="entry name" value="P-loop containing nucleotide triphosphate hydrolases"/>
    <property type="match status" value="1"/>
</dbReference>
<organism evidence="5 6">
    <name type="scientific">Thermocrinis albus (strain DSM 14484 / JCM 11386 / HI 11/12)</name>
    <dbReference type="NCBI Taxonomy" id="638303"/>
    <lineage>
        <taxon>Bacteria</taxon>
        <taxon>Pseudomonadati</taxon>
        <taxon>Aquificota</taxon>
        <taxon>Aquificia</taxon>
        <taxon>Aquificales</taxon>
        <taxon>Aquificaceae</taxon>
        <taxon>Thermocrinis</taxon>
    </lineage>
</organism>
<feature type="domain" description="ABC transporter" evidence="4">
    <location>
        <begin position="5"/>
        <end position="242"/>
    </location>
</feature>
<dbReference type="InterPro" id="IPR003593">
    <property type="entry name" value="AAA+_ATPase"/>
</dbReference>
<dbReference type="GO" id="GO:0005524">
    <property type="term" value="F:ATP binding"/>
    <property type="evidence" value="ECO:0007669"/>
    <property type="project" value="UniProtKB-KW"/>
</dbReference>
<dbReference type="GO" id="GO:0016887">
    <property type="term" value="F:ATP hydrolysis activity"/>
    <property type="evidence" value="ECO:0007669"/>
    <property type="project" value="InterPro"/>
</dbReference>
<dbReference type="eggNOG" id="COG1127">
    <property type="taxonomic scope" value="Bacteria"/>
</dbReference>
<name>D3SQA2_THEAH</name>
<dbReference type="OrthoDB" id="9802264at2"/>
<dbReference type="InterPro" id="IPR017871">
    <property type="entry name" value="ABC_transporter-like_CS"/>
</dbReference>
<dbReference type="SMART" id="SM00382">
    <property type="entry name" value="AAA"/>
    <property type="match status" value="1"/>
</dbReference>
<dbReference type="STRING" id="638303.Thal_0706"/>
<dbReference type="PROSITE" id="PS50893">
    <property type="entry name" value="ABC_TRANSPORTER_2"/>
    <property type="match status" value="1"/>
</dbReference>
<evidence type="ECO:0000313" key="5">
    <source>
        <dbReference type="EMBL" id="ADC89339.1"/>
    </source>
</evidence>
<dbReference type="SUPFAM" id="SSF52540">
    <property type="entry name" value="P-loop containing nucleoside triphosphate hydrolases"/>
    <property type="match status" value="1"/>
</dbReference>
<evidence type="ECO:0000256" key="3">
    <source>
        <dbReference type="ARBA" id="ARBA00022840"/>
    </source>
</evidence>
<dbReference type="PROSITE" id="PS00211">
    <property type="entry name" value="ABC_TRANSPORTER_1"/>
    <property type="match status" value="1"/>
</dbReference>
<dbReference type="AlphaFoldDB" id="D3SQA2"/>
<dbReference type="Proteomes" id="UP000002043">
    <property type="component" value="Chromosome"/>
</dbReference>
<dbReference type="Pfam" id="PF00005">
    <property type="entry name" value="ABC_tran"/>
    <property type="match status" value="1"/>
</dbReference>
<proteinExistence type="predicted"/>
<dbReference type="PANTHER" id="PTHR43023:SF6">
    <property type="entry name" value="INTERMEMBRANE PHOSPHOLIPID TRANSPORT SYSTEM ATP-BINDING PROTEIN MLAF"/>
    <property type="match status" value="1"/>
</dbReference>
<dbReference type="PANTHER" id="PTHR43023">
    <property type="entry name" value="PROTEIN TRIGALACTOSYLDIACYLGLYCEROL 3, CHLOROPLASTIC"/>
    <property type="match status" value="1"/>
</dbReference>
<protein>
    <submittedName>
        <fullName evidence="5">ABC transporter related protein</fullName>
    </submittedName>
</protein>
<gene>
    <name evidence="5" type="ordered locus">Thal_0706</name>
</gene>
<keyword evidence="1" id="KW-0813">Transport</keyword>
<keyword evidence="2" id="KW-0547">Nucleotide-binding</keyword>
<keyword evidence="3" id="KW-0067">ATP-binding</keyword>
<evidence type="ECO:0000256" key="1">
    <source>
        <dbReference type="ARBA" id="ARBA00022448"/>
    </source>
</evidence>
<dbReference type="EMBL" id="CP001931">
    <property type="protein sequence ID" value="ADC89339.1"/>
    <property type="molecule type" value="Genomic_DNA"/>
</dbReference>
<sequence length="255" mass="28463">MNLVIEVQDLRKVINGREILKGVSFYVKEGEIFTIIGGSGSGKTSITRCLVGLWKPTAGIVKIFGEDINSLNPQRLDQLRRKIGYVFQGAALFDSLRVWENVVFFYLERGKMKEEELRRIALEKLRLVGLGEEVMDLFPSELSGGMRKRVGIARAIATEPKIIIYDEPTSGLDPITSRLIDRLILDLREKTGATAVVVSHDLVSAFSISDRLMLLKEGEVVATGSREDFLRSTDPFVVEFIQSGMLREIAETPSS</sequence>
<accession>D3SQA2</accession>
<dbReference type="InterPro" id="IPR003439">
    <property type="entry name" value="ABC_transporter-like_ATP-bd"/>
</dbReference>
<dbReference type="KEGG" id="tal:Thal_0706"/>
<keyword evidence="6" id="KW-1185">Reference proteome</keyword>
<evidence type="ECO:0000313" key="6">
    <source>
        <dbReference type="Proteomes" id="UP000002043"/>
    </source>
</evidence>
<dbReference type="InterPro" id="IPR027417">
    <property type="entry name" value="P-loop_NTPase"/>
</dbReference>
<reference evidence="6" key="1">
    <citation type="journal article" date="2010" name="Stand. Genomic Sci.">
        <title>Complete genome sequence of Thermocrinis albus type strain (HI 11/12T).</title>
        <authorList>
            <person name="Wirth R."/>
            <person name="Sikorski J."/>
            <person name="Brambilla E."/>
            <person name="Misra M."/>
            <person name="Lapidus A."/>
            <person name="Copeland A."/>
            <person name="Nolan M."/>
            <person name="Lucas S."/>
            <person name="Chen F."/>
            <person name="Tice H."/>
            <person name="Cheng J.F."/>
            <person name="Han C."/>
            <person name="Detter J.C."/>
            <person name="Tapia R."/>
            <person name="Bruce D."/>
            <person name="Goodwin L."/>
            <person name="Pitluck S."/>
            <person name="Pati A."/>
            <person name="Anderson I."/>
            <person name="Ivanova N."/>
            <person name="Mavromatis K."/>
            <person name="Mikhailova N."/>
            <person name="Chen A."/>
            <person name="Palaniappan K."/>
            <person name="Bilek Y."/>
            <person name="Hader T."/>
            <person name="Land M."/>
            <person name="Hauser L."/>
            <person name="Chang Y.J."/>
            <person name="Jeffries C.D."/>
            <person name="Tindall B.J."/>
            <person name="Rohde M."/>
            <person name="Goker M."/>
            <person name="Bristow J."/>
            <person name="Eisen J.A."/>
            <person name="Markowitz V."/>
            <person name="Hugenholtz P."/>
            <person name="Kyrpides N.C."/>
            <person name="Klenk H.P."/>
        </authorList>
    </citation>
    <scope>NUCLEOTIDE SEQUENCE [LARGE SCALE GENOMIC DNA]</scope>
    <source>
        <strain evidence="6">DSM 14484 / JCM 11386 / HI 11/12</strain>
    </source>
</reference>
<evidence type="ECO:0000256" key="2">
    <source>
        <dbReference type="ARBA" id="ARBA00022741"/>
    </source>
</evidence>
<evidence type="ECO:0000259" key="4">
    <source>
        <dbReference type="PROSITE" id="PS50893"/>
    </source>
</evidence>
<dbReference type="RefSeq" id="WP_012991746.1">
    <property type="nucleotide sequence ID" value="NC_013894.1"/>
</dbReference>
<dbReference type="HOGENOM" id="CLU_000604_1_22_0"/>